<evidence type="ECO:0000313" key="3">
    <source>
        <dbReference type="EMBL" id="OAA59227.1"/>
    </source>
</evidence>
<dbReference type="Proteomes" id="UP000076874">
    <property type="component" value="Unassembled WGS sequence"/>
</dbReference>
<dbReference type="OrthoDB" id="63581at2759"/>
<protein>
    <submittedName>
        <fullName evidence="3">Vanz-like protein</fullName>
    </submittedName>
</protein>
<evidence type="ECO:0000313" key="4">
    <source>
        <dbReference type="Proteomes" id="UP000076874"/>
    </source>
</evidence>
<reference evidence="3 4" key="1">
    <citation type="journal article" date="2016" name="Genome Biol. Evol.">
        <title>Divergent and convergent evolution of fungal pathogenicity.</title>
        <authorList>
            <person name="Shang Y."/>
            <person name="Xiao G."/>
            <person name="Zheng P."/>
            <person name="Cen K."/>
            <person name="Zhan S."/>
            <person name="Wang C."/>
        </authorList>
    </citation>
    <scope>NUCLEOTIDE SEQUENCE [LARGE SCALE GENOMIC DNA]</scope>
    <source>
        <strain evidence="3 4">RCEF 264</strain>
    </source>
</reference>
<dbReference type="AlphaFoldDB" id="A0A167S4I1"/>
<comment type="caution">
    <text evidence="3">The sequence shown here is derived from an EMBL/GenBank/DDBJ whole genome shotgun (WGS) entry which is preliminary data.</text>
</comment>
<dbReference type="EMBL" id="AZHD01000011">
    <property type="protein sequence ID" value="OAA59227.1"/>
    <property type="molecule type" value="Genomic_DNA"/>
</dbReference>
<keyword evidence="4" id="KW-1185">Reference proteome</keyword>
<dbReference type="PANTHER" id="PTHR28008">
    <property type="entry name" value="DOMAIN PROTEIN, PUTATIVE (AFU_ORTHOLOGUE AFUA_3G10980)-RELATED"/>
    <property type="match status" value="1"/>
</dbReference>
<feature type="transmembrane region" description="Helical" evidence="2">
    <location>
        <begin position="95"/>
        <end position="113"/>
    </location>
</feature>
<keyword evidence="2" id="KW-0472">Membrane</keyword>
<organism evidence="3 4">
    <name type="scientific">Niveomyces insectorum RCEF 264</name>
    <dbReference type="NCBI Taxonomy" id="1081102"/>
    <lineage>
        <taxon>Eukaryota</taxon>
        <taxon>Fungi</taxon>
        <taxon>Dikarya</taxon>
        <taxon>Ascomycota</taxon>
        <taxon>Pezizomycotina</taxon>
        <taxon>Sordariomycetes</taxon>
        <taxon>Hypocreomycetidae</taxon>
        <taxon>Hypocreales</taxon>
        <taxon>Cordycipitaceae</taxon>
        <taxon>Niveomyces</taxon>
    </lineage>
</organism>
<dbReference type="PANTHER" id="PTHR28008:SF1">
    <property type="entry name" value="DOMAIN PROTEIN, PUTATIVE (AFU_ORTHOLOGUE AFUA_3G10980)-RELATED"/>
    <property type="match status" value="1"/>
</dbReference>
<keyword evidence="2" id="KW-0812">Transmembrane</keyword>
<evidence type="ECO:0000256" key="2">
    <source>
        <dbReference type="SAM" id="Phobius"/>
    </source>
</evidence>
<name>A0A167S4I1_9HYPO</name>
<feature type="transmembrane region" description="Helical" evidence="2">
    <location>
        <begin position="36"/>
        <end position="53"/>
    </location>
</feature>
<feature type="compositionally biased region" description="Basic and acidic residues" evidence="1">
    <location>
        <begin position="166"/>
        <end position="181"/>
    </location>
</feature>
<sequence>MRIRLPFAGTFFLLLLLAGYAGLSSLQLGGLVDDKLLHVVTFFALTVAFYWIVDTSRRRTLNLSLLVCTVGLGIGSELLQASLPDNGRVFDLLDIAANVVGSLAALGLCSWYHKRMLERKRHQRYAAVPGGAGDDDDPGAGDAGLFVGVGDVDIELGQGVGVPRTVLHDGDHEHDHDHDDAATTPTTTLATPPSTAPSATSAVVGPAGNPVPAAAAPPHRSLEEELDNWDENAEDPWEGEDDTGDMGAATGAGGGPKKRTDKDD</sequence>
<feature type="region of interest" description="Disordered" evidence="1">
    <location>
        <begin position="162"/>
        <end position="264"/>
    </location>
</feature>
<proteinExistence type="predicted"/>
<feature type="compositionally biased region" description="Acidic residues" evidence="1">
    <location>
        <begin position="224"/>
        <end position="244"/>
    </location>
</feature>
<accession>A0A167S4I1</accession>
<evidence type="ECO:0000256" key="1">
    <source>
        <dbReference type="SAM" id="MobiDB-lite"/>
    </source>
</evidence>
<feature type="transmembrane region" description="Helical" evidence="2">
    <location>
        <begin position="65"/>
        <end position="83"/>
    </location>
</feature>
<gene>
    <name evidence="3" type="ORF">SPI_06429</name>
</gene>
<feature type="compositionally biased region" description="Low complexity" evidence="1">
    <location>
        <begin position="182"/>
        <end position="218"/>
    </location>
</feature>
<keyword evidence="2" id="KW-1133">Transmembrane helix</keyword>